<evidence type="ECO:0000256" key="1">
    <source>
        <dbReference type="SAM" id="Coils"/>
    </source>
</evidence>
<dbReference type="Gene3D" id="1.20.5.2950">
    <property type="match status" value="1"/>
</dbReference>
<accession>A0A1M6BJ54</accession>
<evidence type="ECO:0000313" key="3">
    <source>
        <dbReference type="Proteomes" id="UP000324781"/>
    </source>
</evidence>
<dbReference type="AlphaFoldDB" id="A0A1M6BJ54"/>
<dbReference type="EMBL" id="FQZP01000003">
    <property type="protein sequence ID" value="SHI48716.1"/>
    <property type="molecule type" value="Genomic_DNA"/>
</dbReference>
<organism evidence="2 3">
    <name type="scientific">Thermoclostridium caenicola</name>
    <dbReference type="NCBI Taxonomy" id="659425"/>
    <lineage>
        <taxon>Bacteria</taxon>
        <taxon>Bacillati</taxon>
        <taxon>Bacillota</taxon>
        <taxon>Clostridia</taxon>
        <taxon>Eubacteriales</taxon>
        <taxon>Oscillospiraceae</taxon>
        <taxon>Thermoclostridium</taxon>
    </lineage>
</organism>
<name>A0A1M6BJ54_9FIRM</name>
<dbReference type="OrthoDB" id="1858371at2"/>
<keyword evidence="1" id="KW-0175">Coiled coil</keyword>
<dbReference type="RefSeq" id="WP_149677574.1">
    <property type="nucleotide sequence ID" value="NZ_FQZP01000003.1"/>
</dbReference>
<proteinExistence type="predicted"/>
<sequence>MDGHMEDIVRRIIELEHNAQDQLSLAEAEAEKILESAREECRMMEAHIMEMAENKIRQLQTKGTREKEDRIIRIYEDTALNMRLMEENAELNQQKWEDEIFNRIIRGE</sequence>
<reference evidence="2 3" key="1">
    <citation type="submission" date="2016-11" db="EMBL/GenBank/DDBJ databases">
        <authorList>
            <person name="Varghese N."/>
            <person name="Submissions S."/>
        </authorList>
    </citation>
    <scope>NUCLEOTIDE SEQUENCE [LARGE SCALE GENOMIC DNA]</scope>
    <source>
        <strain evidence="2 3">DSM 19027</strain>
    </source>
</reference>
<feature type="coiled-coil region" evidence="1">
    <location>
        <begin position="20"/>
        <end position="69"/>
    </location>
</feature>
<protein>
    <submittedName>
        <fullName evidence="2">Uncharacterized protein</fullName>
    </submittedName>
</protein>
<evidence type="ECO:0000313" key="2">
    <source>
        <dbReference type="EMBL" id="SHI48716.1"/>
    </source>
</evidence>
<gene>
    <name evidence="2" type="ORF">SAMN05444373_100326</name>
</gene>
<dbReference type="Proteomes" id="UP000324781">
    <property type="component" value="Unassembled WGS sequence"/>
</dbReference>
<keyword evidence="3" id="KW-1185">Reference proteome</keyword>